<reference evidence="15" key="1">
    <citation type="journal article" date="2020" name="mSystems">
        <title>Genome- and Community-Level Interaction Insights into Carbon Utilization and Element Cycling Functions of Hydrothermarchaeota in Hydrothermal Sediment.</title>
        <authorList>
            <person name="Zhou Z."/>
            <person name="Liu Y."/>
            <person name="Xu W."/>
            <person name="Pan J."/>
            <person name="Luo Z.H."/>
            <person name="Li M."/>
        </authorList>
    </citation>
    <scope>NUCLEOTIDE SEQUENCE [LARGE SCALE GENOMIC DNA]</scope>
    <source>
        <strain evidence="15">HyVt-357</strain>
    </source>
</reference>
<evidence type="ECO:0000256" key="10">
    <source>
        <dbReference type="PROSITE-ProRule" id="PRU01360"/>
    </source>
</evidence>
<dbReference type="InterPro" id="IPR012910">
    <property type="entry name" value="Plug_dom"/>
</dbReference>
<evidence type="ECO:0000313" key="15">
    <source>
        <dbReference type="EMBL" id="HEA51039.1"/>
    </source>
</evidence>
<dbReference type="InterPro" id="IPR000531">
    <property type="entry name" value="Beta-barrel_TonB"/>
</dbReference>
<evidence type="ECO:0000256" key="2">
    <source>
        <dbReference type="ARBA" id="ARBA00022448"/>
    </source>
</evidence>
<keyword evidence="9 10" id="KW-0998">Cell outer membrane</keyword>
<name>A0A831R2K6_9GAMM</name>
<keyword evidence="2 10" id="KW-0813">Transport</keyword>
<comment type="similarity">
    <text evidence="10 11">Belongs to the TonB-dependent receptor family.</text>
</comment>
<dbReference type="PANTHER" id="PTHR30069">
    <property type="entry name" value="TONB-DEPENDENT OUTER MEMBRANE RECEPTOR"/>
    <property type="match status" value="1"/>
</dbReference>
<evidence type="ECO:0000256" key="7">
    <source>
        <dbReference type="ARBA" id="ARBA00023077"/>
    </source>
</evidence>
<proteinExistence type="inferred from homology"/>
<evidence type="ECO:0000256" key="6">
    <source>
        <dbReference type="ARBA" id="ARBA00023065"/>
    </source>
</evidence>
<feature type="signal peptide" evidence="12">
    <location>
        <begin position="1"/>
        <end position="25"/>
    </location>
</feature>
<dbReference type="GO" id="GO:0006811">
    <property type="term" value="P:monoatomic ion transport"/>
    <property type="evidence" value="ECO:0007669"/>
    <property type="project" value="UniProtKB-KW"/>
</dbReference>
<feature type="domain" description="TonB-dependent receptor-like beta-barrel" evidence="13">
    <location>
        <begin position="251"/>
        <end position="579"/>
    </location>
</feature>
<keyword evidence="3 10" id="KW-1134">Transmembrane beta strand</keyword>
<feature type="chain" id="PRO_5032690405" evidence="12">
    <location>
        <begin position="26"/>
        <end position="611"/>
    </location>
</feature>
<keyword evidence="5 12" id="KW-0732">Signal</keyword>
<keyword evidence="4 10" id="KW-0812">Transmembrane</keyword>
<dbReference type="GO" id="GO:0009279">
    <property type="term" value="C:cell outer membrane"/>
    <property type="evidence" value="ECO:0007669"/>
    <property type="project" value="UniProtKB-SubCell"/>
</dbReference>
<evidence type="ECO:0000256" key="1">
    <source>
        <dbReference type="ARBA" id="ARBA00004571"/>
    </source>
</evidence>
<organism evidence="15">
    <name type="scientific">Marinobacter antarcticus</name>
    <dbReference type="NCBI Taxonomy" id="564117"/>
    <lineage>
        <taxon>Bacteria</taxon>
        <taxon>Pseudomonadati</taxon>
        <taxon>Pseudomonadota</taxon>
        <taxon>Gammaproteobacteria</taxon>
        <taxon>Pseudomonadales</taxon>
        <taxon>Marinobacteraceae</taxon>
        <taxon>Marinobacter</taxon>
    </lineage>
</organism>
<evidence type="ECO:0000256" key="9">
    <source>
        <dbReference type="ARBA" id="ARBA00023237"/>
    </source>
</evidence>
<sequence>MKAFRLVANSLLVPFSLSPLCTVVAQESSGKTLDPIVVTATLGPKTVGESLASVTVIDEEDIRSKAPADFTDLLRAQPGINVTGNGSFGKTTSVYTRGVKNGGTVFLVDGVKMHSATGGGASWQYFPTELVQRVEVVRGPRSSLYGADAMGGVVQAFTLDPKQGQKGWVEAGAGNFDSQKASAGISGEAGNTRFSLSGLHKESDGTAIVEDGEDKGFRNTAGLGRVVHEFENGGEASAMLLQSEGNSEFEGGDTDFMLRTLGLGVATPLNENWRMGIQFSESRDEATTFQGGSESKFNTRLQQARWENTFSYSVHELVVGAELQQDEVSSTQDFSETSRTNTAVFSQLRLNFGPVDAQLSLRSDDNEAYGTQETGGLALGYKFDRSHRVRASYGTAFRAPTFNDLYFPFTDFGGGFAFSGNPDLKPETSENYELGASGNYQAWFWDLAVYQMDIDSLISLGVVGGVTTSVNVDNARIRGTEFSAGYDSHGWRTAIALSYMDPEDRKTGNQLRRRTRQTARIDLDKTVSNFVFGGSVIAEGDRYDDAANTNRLPGFATLDLRAGWNFAPDWSTRLTLANVLDKEYSTARRSATQNYIAAGRTGMLTVRYDFR</sequence>
<evidence type="ECO:0000259" key="14">
    <source>
        <dbReference type="Pfam" id="PF07715"/>
    </source>
</evidence>
<evidence type="ECO:0000259" key="13">
    <source>
        <dbReference type="Pfam" id="PF00593"/>
    </source>
</evidence>
<dbReference type="InterPro" id="IPR039426">
    <property type="entry name" value="TonB-dep_rcpt-like"/>
</dbReference>
<dbReference type="Gene3D" id="2.170.130.10">
    <property type="entry name" value="TonB-dependent receptor, plug domain"/>
    <property type="match status" value="1"/>
</dbReference>
<dbReference type="Pfam" id="PF00593">
    <property type="entry name" value="TonB_dep_Rec_b-barrel"/>
    <property type="match status" value="1"/>
</dbReference>
<keyword evidence="15" id="KW-0675">Receptor</keyword>
<keyword evidence="8 10" id="KW-0472">Membrane</keyword>
<keyword evidence="6" id="KW-0406">Ion transport</keyword>
<evidence type="ECO:0000256" key="12">
    <source>
        <dbReference type="SAM" id="SignalP"/>
    </source>
</evidence>
<comment type="subcellular location">
    <subcellularLocation>
        <location evidence="1 10">Cell outer membrane</location>
        <topology evidence="1 10">Multi-pass membrane protein</topology>
    </subcellularLocation>
</comment>
<dbReference type="AlphaFoldDB" id="A0A831R2K6"/>
<accession>A0A831R2K6</accession>
<protein>
    <submittedName>
        <fullName evidence="15">TonB-dependent receptor</fullName>
    </submittedName>
</protein>
<evidence type="ECO:0000256" key="3">
    <source>
        <dbReference type="ARBA" id="ARBA00022452"/>
    </source>
</evidence>
<dbReference type="InterPro" id="IPR036942">
    <property type="entry name" value="Beta-barrel_TonB_sf"/>
</dbReference>
<dbReference type="Pfam" id="PF07715">
    <property type="entry name" value="Plug"/>
    <property type="match status" value="1"/>
</dbReference>
<gene>
    <name evidence="15" type="ORF">ENI00_01695</name>
</gene>
<dbReference type="EMBL" id="DRGY01000014">
    <property type="protein sequence ID" value="HEA51039.1"/>
    <property type="molecule type" value="Genomic_DNA"/>
</dbReference>
<dbReference type="RefSeq" id="WP_304097886.1">
    <property type="nucleotide sequence ID" value="NZ_DRGY01000014.1"/>
</dbReference>
<keyword evidence="7 11" id="KW-0798">TonB box</keyword>
<dbReference type="Gene3D" id="2.40.170.20">
    <property type="entry name" value="TonB-dependent receptor, beta-barrel domain"/>
    <property type="match status" value="1"/>
</dbReference>
<dbReference type="GO" id="GO:0015889">
    <property type="term" value="P:cobalamin transport"/>
    <property type="evidence" value="ECO:0007669"/>
    <property type="project" value="TreeGrafter"/>
</dbReference>
<evidence type="ECO:0000256" key="5">
    <source>
        <dbReference type="ARBA" id="ARBA00022729"/>
    </source>
</evidence>
<dbReference type="InterPro" id="IPR037066">
    <property type="entry name" value="Plug_dom_sf"/>
</dbReference>
<feature type="domain" description="TonB-dependent receptor plug" evidence="14">
    <location>
        <begin position="49"/>
        <end position="153"/>
    </location>
</feature>
<comment type="caution">
    <text evidence="15">The sequence shown here is derived from an EMBL/GenBank/DDBJ whole genome shotgun (WGS) entry which is preliminary data.</text>
</comment>
<evidence type="ECO:0000256" key="8">
    <source>
        <dbReference type="ARBA" id="ARBA00023136"/>
    </source>
</evidence>
<dbReference type="Proteomes" id="UP000885748">
    <property type="component" value="Unassembled WGS sequence"/>
</dbReference>
<dbReference type="PANTHER" id="PTHR30069:SF53">
    <property type="entry name" value="COLICIN I RECEPTOR-RELATED"/>
    <property type="match status" value="1"/>
</dbReference>
<dbReference type="SUPFAM" id="SSF56935">
    <property type="entry name" value="Porins"/>
    <property type="match status" value="1"/>
</dbReference>
<dbReference type="PROSITE" id="PS52016">
    <property type="entry name" value="TONB_DEPENDENT_REC_3"/>
    <property type="match status" value="1"/>
</dbReference>
<evidence type="ECO:0000256" key="11">
    <source>
        <dbReference type="RuleBase" id="RU003357"/>
    </source>
</evidence>
<evidence type="ECO:0000256" key="4">
    <source>
        <dbReference type="ARBA" id="ARBA00022692"/>
    </source>
</evidence>
<dbReference type="CDD" id="cd01347">
    <property type="entry name" value="ligand_gated_channel"/>
    <property type="match status" value="1"/>
</dbReference>